<evidence type="ECO:0000256" key="3">
    <source>
        <dbReference type="ARBA" id="ARBA00022989"/>
    </source>
</evidence>
<feature type="domain" description="G-protein coupled receptors family 1 profile" evidence="9">
    <location>
        <begin position="73"/>
        <end position="334"/>
    </location>
</feature>
<keyword evidence="11" id="KW-1185">Reference proteome</keyword>
<dbReference type="InterPro" id="IPR000276">
    <property type="entry name" value="GPCR_Rhodpsn"/>
</dbReference>
<dbReference type="Gene3D" id="1.20.1070.10">
    <property type="entry name" value="Rhodopsin 7-helix transmembrane proteins"/>
    <property type="match status" value="1"/>
</dbReference>
<protein>
    <recommendedName>
        <fullName evidence="9">G-protein coupled receptors family 1 profile domain-containing protein</fullName>
    </recommendedName>
</protein>
<evidence type="ECO:0000256" key="4">
    <source>
        <dbReference type="ARBA" id="ARBA00023040"/>
    </source>
</evidence>
<reference evidence="10" key="1">
    <citation type="submission" date="2021-04" db="EMBL/GenBank/DDBJ databases">
        <authorList>
            <consortium name="Molecular Ecology Group"/>
        </authorList>
    </citation>
    <scope>NUCLEOTIDE SEQUENCE</scope>
</reference>
<keyword evidence="2 8" id="KW-0812">Transmembrane</keyword>
<dbReference type="OrthoDB" id="9990906at2759"/>
<gene>
    <name evidence="10" type="ORF">CUNI_LOCUS9421</name>
</gene>
<dbReference type="GO" id="GO:0004930">
    <property type="term" value="F:G protein-coupled receptor activity"/>
    <property type="evidence" value="ECO:0007669"/>
    <property type="project" value="UniProtKB-KW"/>
</dbReference>
<proteinExistence type="predicted"/>
<evidence type="ECO:0000256" key="1">
    <source>
        <dbReference type="ARBA" id="ARBA00004141"/>
    </source>
</evidence>
<comment type="subcellular location">
    <subcellularLocation>
        <location evidence="1">Membrane</location>
        <topology evidence="1">Multi-pass membrane protein</topology>
    </subcellularLocation>
</comment>
<feature type="transmembrane region" description="Helical" evidence="8">
    <location>
        <begin position="59"/>
        <end position="80"/>
    </location>
</feature>
<feature type="transmembrane region" description="Helical" evidence="8">
    <location>
        <begin position="224"/>
        <end position="244"/>
    </location>
</feature>
<keyword evidence="5 8" id="KW-0472">Membrane</keyword>
<evidence type="ECO:0000313" key="11">
    <source>
        <dbReference type="Proteomes" id="UP000678393"/>
    </source>
</evidence>
<accession>A0A8S3Z2Y3</accession>
<dbReference type="InterPro" id="IPR017452">
    <property type="entry name" value="GPCR_Rhodpsn_7TM"/>
</dbReference>
<dbReference type="PANTHER" id="PTHR24243">
    <property type="entry name" value="G-PROTEIN COUPLED RECEPTOR"/>
    <property type="match status" value="1"/>
</dbReference>
<keyword evidence="6" id="KW-0675">Receptor</keyword>
<evidence type="ECO:0000313" key="10">
    <source>
        <dbReference type="EMBL" id="CAG5123863.1"/>
    </source>
</evidence>
<dbReference type="EMBL" id="CAJHNH020001635">
    <property type="protein sequence ID" value="CAG5123863.1"/>
    <property type="molecule type" value="Genomic_DNA"/>
</dbReference>
<keyword evidence="4" id="KW-0297">G-protein coupled receptor</keyword>
<keyword evidence="3 8" id="KW-1133">Transmembrane helix</keyword>
<feature type="transmembrane region" description="Helical" evidence="8">
    <location>
        <begin position="173"/>
        <end position="192"/>
    </location>
</feature>
<name>A0A8S3Z2Y3_9EUPU</name>
<comment type="caution">
    <text evidence="10">The sequence shown here is derived from an EMBL/GenBank/DDBJ whole genome shotgun (WGS) entry which is preliminary data.</text>
</comment>
<dbReference type="Pfam" id="PF00001">
    <property type="entry name" value="7tm_1"/>
    <property type="match status" value="1"/>
</dbReference>
<feature type="transmembrane region" description="Helical" evidence="8">
    <location>
        <begin position="276"/>
        <end position="298"/>
    </location>
</feature>
<sequence>MSQINVTQFVESIIYPPTEERGFNSSIYPDIADYDDVNTWVGDDNRTQLLLSNGTRTKVFYTCPIILAVGMLSNLMAYLVFTRTRLRKVPSVPYLAAMAVVDSGALLTEFIQNGIALHGIHIIVLSGVCQYTTYFSYIFIFLCIWYPIALGVEKFISVYYPLRKAALCTTFRAKVVVISMFVMTGTCYYYVIYMTGPISSGPNLICQVWDFFRKDFYNLMMLDYIFTFVFPSMVLIVLLILICGRGCEYYRISSTIEVSSRPGSIRNSSNRAPVRVTNVIFPIILVILLLKFPTGLLRMYATFNSSSRTQLMIDLQNVFLYLGRFEWVIKFYVYLIFSPSFRRRTKAYVCSVRSKLKGGCDQDSIEDGEIEGIVDAPRINLPETAEREGNPRTFLMTSDV</sequence>
<evidence type="ECO:0000256" key="5">
    <source>
        <dbReference type="ARBA" id="ARBA00023136"/>
    </source>
</evidence>
<organism evidence="10 11">
    <name type="scientific">Candidula unifasciata</name>
    <dbReference type="NCBI Taxonomy" id="100452"/>
    <lineage>
        <taxon>Eukaryota</taxon>
        <taxon>Metazoa</taxon>
        <taxon>Spiralia</taxon>
        <taxon>Lophotrochozoa</taxon>
        <taxon>Mollusca</taxon>
        <taxon>Gastropoda</taxon>
        <taxon>Heterobranchia</taxon>
        <taxon>Euthyneura</taxon>
        <taxon>Panpulmonata</taxon>
        <taxon>Eupulmonata</taxon>
        <taxon>Stylommatophora</taxon>
        <taxon>Helicina</taxon>
        <taxon>Helicoidea</taxon>
        <taxon>Geomitridae</taxon>
        <taxon>Candidula</taxon>
    </lineage>
</organism>
<evidence type="ECO:0000256" key="2">
    <source>
        <dbReference type="ARBA" id="ARBA00022692"/>
    </source>
</evidence>
<feature type="transmembrane region" description="Helical" evidence="8">
    <location>
        <begin position="92"/>
        <end position="111"/>
    </location>
</feature>
<dbReference type="PANTHER" id="PTHR24243:SF230">
    <property type="entry name" value="G-PROTEIN COUPLED RECEPTORS FAMILY 1 PROFILE DOMAIN-CONTAINING PROTEIN"/>
    <property type="match status" value="1"/>
</dbReference>
<dbReference type="Proteomes" id="UP000678393">
    <property type="component" value="Unassembled WGS sequence"/>
</dbReference>
<feature type="transmembrane region" description="Helical" evidence="8">
    <location>
        <begin position="318"/>
        <end position="337"/>
    </location>
</feature>
<feature type="transmembrane region" description="Helical" evidence="8">
    <location>
        <begin position="131"/>
        <end position="152"/>
    </location>
</feature>
<dbReference type="PROSITE" id="PS50262">
    <property type="entry name" value="G_PROTEIN_RECEP_F1_2"/>
    <property type="match status" value="1"/>
</dbReference>
<dbReference type="SUPFAM" id="SSF81321">
    <property type="entry name" value="Family A G protein-coupled receptor-like"/>
    <property type="match status" value="1"/>
</dbReference>
<dbReference type="GO" id="GO:0005886">
    <property type="term" value="C:plasma membrane"/>
    <property type="evidence" value="ECO:0007669"/>
    <property type="project" value="TreeGrafter"/>
</dbReference>
<evidence type="ECO:0000256" key="7">
    <source>
        <dbReference type="ARBA" id="ARBA00023224"/>
    </source>
</evidence>
<evidence type="ECO:0000259" key="9">
    <source>
        <dbReference type="PROSITE" id="PS50262"/>
    </source>
</evidence>
<dbReference type="AlphaFoldDB" id="A0A8S3Z2Y3"/>
<keyword evidence="7" id="KW-0807">Transducer</keyword>
<evidence type="ECO:0000256" key="8">
    <source>
        <dbReference type="SAM" id="Phobius"/>
    </source>
</evidence>
<evidence type="ECO:0000256" key="6">
    <source>
        <dbReference type="ARBA" id="ARBA00023170"/>
    </source>
</evidence>